<dbReference type="STRING" id="63057.A0A2P5EAQ7"/>
<keyword evidence="3" id="KW-1185">Reference proteome</keyword>
<evidence type="ECO:0000259" key="1">
    <source>
        <dbReference type="Pfam" id="PF25019"/>
    </source>
</evidence>
<dbReference type="EMBL" id="JXTC01000190">
    <property type="protein sequence ID" value="PON82635.1"/>
    <property type="molecule type" value="Genomic_DNA"/>
</dbReference>
<protein>
    <submittedName>
        <fullName evidence="2">LRR domain containing protein</fullName>
    </submittedName>
</protein>
<gene>
    <name evidence="2" type="ORF">TorRG33x02_215640</name>
</gene>
<sequence>MKDLEKLDLEFTKMFGVKEREDDALLEHEVKILEALKPHPDLQSLRIKQFAGATLYPSWMTSLINLRCLTLINCANCKILPPLGKLPYLKSLGIDSMLRLEKVGADFLGITKRDGEEEDDSFISFPKLEKLEFRNSRQWKEWEGSTAATGGSTLKVMPCLRQLKICDCGSLEALPDFLQVTALQHLRIYRCTILREHFQKGKGNEWLNISHIPNIQIDGIYM</sequence>
<dbReference type="InParanoid" id="A0A2P5EAQ7"/>
<dbReference type="InterPro" id="IPR056789">
    <property type="entry name" value="LRR_R13L1-DRL21"/>
</dbReference>
<feature type="domain" description="R13L1/DRL21-like LRR repeat region" evidence="1">
    <location>
        <begin position="2"/>
        <end position="97"/>
    </location>
</feature>
<comment type="caution">
    <text evidence="2">The sequence shown here is derived from an EMBL/GenBank/DDBJ whole genome shotgun (WGS) entry which is preliminary data.</text>
</comment>
<name>A0A2P5EAQ7_TREOI</name>
<dbReference type="OrthoDB" id="1164832at2759"/>
<accession>A0A2P5EAQ7</accession>
<dbReference type="Gene3D" id="3.80.10.10">
    <property type="entry name" value="Ribonuclease Inhibitor"/>
    <property type="match status" value="1"/>
</dbReference>
<dbReference type="PANTHER" id="PTHR47186:SF30">
    <property type="entry name" value="EF-HAND DOMAIN-CONTAINING PROTEIN"/>
    <property type="match status" value="1"/>
</dbReference>
<dbReference type="SUPFAM" id="SSF52058">
    <property type="entry name" value="L domain-like"/>
    <property type="match status" value="1"/>
</dbReference>
<dbReference type="Pfam" id="PF25019">
    <property type="entry name" value="LRR_R13L1-DRL21"/>
    <property type="match status" value="1"/>
</dbReference>
<evidence type="ECO:0000313" key="2">
    <source>
        <dbReference type="EMBL" id="PON82635.1"/>
    </source>
</evidence>
<dbReference type="PANTHER" id="PTHR47186">
    <property type="entry name" value="LEUCINE-RICH REPEAT-CONTAINING PROTEIN 57"/>
    <property type="match status" value="1"/>
</dbReference>
<evidence type="ECO:0000313" key="3">
    <source>
        <dbReference type="Proteomes" id="UP000237000"/>
    </source>
</evidence>
<dbReference type="AlphaFoldDB" id="A0A2P5EAQ7"/>
<dbReference type="InterPro" id="IPR032675">
    <property type="entry name" value="LRR_dom_sf"/>
</dbReference>
<dbReference type="Proteomes" id="UP000237000">
    <property type="component" value="Unassembled WGS sequence"/>
</dbReference>
<proteinExistence type="predicted"/>
<reference evidence="3" key="1">
    <citation type="submission" date="2016-06" db="EMBL/GenBank/DDBJ databases">
        <title>Parallel loss of symbiosis genes in relatives of nitrogen-fixing non-legume Parasponia.</title>
        <authorList>
            <person name="Van Velzen R."/>
            <person name="Holmer R."/>
            <person name="Bu F."/>
            <person name="Rutten L."/>
            <person name="Van Zeijl A."/>
            <person name="Liu W."/>
            <person name="Santuari L."/>
            <person name="Cao Q."/>
            <person name="Sharma T."/>
            <person name="Shen D."/>
            <person name="Roswanjaya Y."/>
            <person name="Wardhani T."/>
            <person name="Kalhor M.S."/>
            <person name="Jansen J."/>
            <person name="Van den Hoogen J."/>
            <person name="Gungor B."/>
            <person name="Hartog M."/>
            <person name="Hontelez J."/>
            <person name="Verver J."/>
            <person name="Yang W.-C."/>
            <person name="Schijlen E."/>
            <person name="Repin R."/>
            <person name="Schilthuizen M."/>
            <person name="Schranz E."/>
            <person name="Heidstra R."/>
            <person name="Miyata K."/>
            <person name="Fedorova E."/>
            <person name="Kohlen W."/>
            <person name="Bisseling T."/>
            <person name="Smit S."/>
            <person name="Geurts R."/>
        </authorList>
    </citation>
    <scope>NUCLEOTIDE SEQUENCE [LARGE SCALE GENOMIC DNA]</scope>
    <source>
        <strain evidence="3">cv. RG33-2</strain>
    </source>
</reference>
<organism evidence="2 3">
    <name type="scientific">Trema orientale</name>
    <name type="common">Charcoal tree</name>
    <name type="synonym">Celtis orientalis</name>
    <dbReference type="NCBI Taxonomy" id="63057"/>
    <lineage>
        <taxon>Eukaryota</taxon>
        <taxon>Viridiplantae</taxon>
        <taxon>Streptophyta</taxon>
        <taxon>Embryophyta</taxon>
        <taxon>Tracheophyta</taxon>
        <taxon>Spermatophyta</taxon>
        <taxon>Magnoliopsida</taxon>
        <taxon>eudicotyledons</taxon>
        <taxon>Gunneridae</taxon>
        <taxon>Pentapetalae</taxon>
        <taxon>rosids</taxon>
        <taxon>fabids</taxon>
        <taxon>Rosales</taxon>
        <taxon>Cannabaceae</taxon>
        <taxon>Trema</taxon>
    </lineage>
</organism>